<dbReference type="AlphaFoldDB" id="A0AAE1E0C7"/>
<name>A0AAE1E0C7_9GAST</name>
<accession>A0AAE1E0C7</accession>
<feature type="compositionally biased region" description="Polar residues" evidence="1">
    <location>
        <begin position="27"/>
        <end position="36"/>
    </location>
</feature>
<evidence type="ECO:0000313" key="2">
    <source>
        <dbReference type="EMBL" id="KAK3789377.1"/>
    </source>
</evidence>
<protein>
    <submittedName>
        <fullName evidence="2">Uncharacterized protein</fullName>
    </submittedName>
</protein>
<feature type="region of interest" description="Disordered" evidence="1">
    <location>
        <begin position="76"/>
        <end position="107"/>
    </location>
</feature>
<feature type="compositionally biased region" description="Polar residues" evidence="1">
    <location>
        <begin position="96"/>
        <end position="107"/>
    </location>
</feature>
<gene>
    <name evidence="2" type="ORF">RRG08_001764</name>
</gene>
<dbReference type="Proteomes" id="UP001283361">
    <property type="component" value="Unassembled WGS sequence"/>
</dbReference>
<organism evidence="2 3">
    <name type="scientific">Elysia crispata</name>
    <name type="common">lettuce slug</name>
    <dbReference type="NCBI Taxonomy" id="231223"/>
    <lineage>
        <taxon>Eukaryota</taxon>
        <taxon>Metazoa</taxon>
        <taxon>Spiralia</taxon>
        <taxon>Lophotrochozoa</taxon>
        <taxon>Mollusca</taxon>
        <taxon>Gastropoda</taxon>
        <taxon>Heterobranchia</taxon>
        <taxon>Euthyneura</taxon>
        <taxon>Panpulmonata</taxon>
        <taxon>Sacoglossa</taxon>
        <taxon>Placobranchoidea</taxon>
        <taxon>Plakobranchidae</taxon>
        <taxon>Elysia</taxon>
    </lineage>
</organism>
<evidence type="ECO:0000256" key="1">
    <source>
        <dbReference type="SAM" id="MobiDB-lite"/>
    </source>
</evidence>
<reference evidence="2" key="1">
    <citation type="journal article" date="2023" name="G3 (Bethesda)">
        <title>A reference genome for the long-term kleptoplast-retaining sea slug Elysia crispata morphotype clarki.</title>
        <authorList>
            <person name="Eastman K.E."/>
            <person name="Pendleton A.L."/>
            <person name="Shaikh M.A."/>
            <person name="Suttiyut T."/>
            <person name="Ogas R."/>
            <person name="Tomko P."/>
            <person name="Gavelis G."/>
            <person name="Widhalm J.R."/>
            <person name="Wisecaver J.H."/>
        </authorList>
    </citation>
    <scope>NUCLEOTIDE SEQUENCE</scope>
    <source>
        <strain evidence="2">ECLA1</strain>
    </source>
</reference>
<feature type="region of interest" description="Disordered" evidence="1">
    <location>
        <begin position="15"/>
        <end position="36"/>
    </location>
</feature>
<proteinExistence type="predicted"/>
<dbReference type="EMBL" id="JAWDGP010001678">
    <property type="protein sequence ID" value="KAK3789377.1"/>
    <property type="molecule type" value="Genomic_DNA"/>
</dbReference>
<evidence type="ECO:0000313" key="3">
    <source>
        <dbReference type="Proteomes" id="UP001283361"/>
    </source>
</evidence>
<sequence length="107" mass="11872">MPKRLPRTGVWVVKQNGPQPAGRNHGIDSQPSVASGNNLSAVTGFDETGTFHWEIVSTIFSDFSMVTSPIQRPLSHKDLHQHYPPSSFQVDPPPQQHLNDTVCQEND</sequence>
<comment type="caution">
    <text evidence="2">The sequence shown here is derived from an EMBL/GenBank/DDBJ whole genome shotgun (WGS) entry which is preliminary data.</text>
</comment>
<keyword evidence="3" id="KW-1185">Reference proteome</keyword>